<feature type="domain" description="VOC" evidence="1">
    <location>
        <begin position="2"/>
        <end position="135"/>
    </location>
</feature>
<dbReference type="PROSITE" id="PS51819">
    <property type="entry name" value="VOC"/>
    <property type="match status" value="1"/>
</dbReference>
<dbReference type="AlphaFoldDB" id="A0A6N7Z5T1"/>
<evidence type="ECO:0000313" key="3">
    <source>
        <dbReference type="Proteomes" id="UP000440096"/>
    </source>
</evidence>
<accession>A0A6N7Z5T1</accession>
<evidence type="ECO:0000259" key="1">
    <source>
        <dbReference type="PROSITE" id="PS51819"/>
    </source>
</evidence>
<dbReference type="OrthoDB" id="9792626at2"/>
<sequence length="140" mass="15676">MSTMEVALVVNDLSRSEKFYRELFGFDRVGEFTTAINSAVALSRDGSVLKLIQYQESPDQHNPPGRAYGLRFLTLEVPDLEHAVTRCREFGATIDGVPARFQPVNSTPRQSGEDVSCWYVFVLDPDGNRIEVRAGSPWAH</sequence>
<dbReference type="Proteomes" id="UP000440096">
    <property type="component" value="Unassembled WGS sequence"/>
</dbReference>
<dbReference type="EMBL" id="WMBA01000029">
    <property type="protein sequence ID" value="MTD56064.1"/>
    <property type="molecule type" value="Genomic_DNA"/>
</dbReference>
<name>A0A6N7Z5T1_9PSEU</name>
<gene>
    <name evidence="2" type="ORF">GKO32_19080</name>
</gene>
<reference evidence="2 3" key="1">
    <citation type="submission" date="2019-11" db="EMBL/GenBank/DDBJ databases">
        <title>Draft genome of Amycolatopsis RM579.</title>
        <authorList>
            <person name="Duangmal K."/>
            <person name="Mingma R."/>
        </authorList>
    </citation>
    <scope>NUCLEOTIDE SEQUENCE [LARGE SCALE GENOMIC DNA]</scope>
    <source>
        <strain evidence="2 3">RM579</strain>
    </source>
</reference>
<dbReference type="InterPro" id="IPR004360">
    <property type="entry name" value="Glyas_Fos-R_dOase_dom"/>
</dbReference>
<organism evidence="2 3">
    <name type="scientific">Amycolatopsis pithecellobii</name>
    <dbReference type="NCBI Taxonomy" id="664692"/>
    <lineage>
        <taxon>Bacteria</taxon>
        <taxon>Bacillati</taxon>
        <taxon>Actinomycetota</taxon>
        <taxon>Actinomycetes</taxon>
        <taxon>Pseudonocardiales</taxon>
        <taxon>Pseudonocardiaceae</taxon>
        <taxon>Amycolatopsis</taxon>
    </lineage>
</organism>
<comment type="caution">
    <text evidence="2">The sequence shown here is derived from an EMBL/GenBank/DDBJ whole genome shotgun (WGS) entry which is preliminary data.</text>
</comment>
<dbReference type="SUPFAM" id="SSF54593">
    <property type="entry name" value="Glyoxalase/Bleomycin resistance protein/Dihydroxybiphenyl dioxygenase"/>
    <property type="match status" value="1"/>
</dbReference>
<protein>
    <recommendedName>
        <fullName evidence="1">VOC domain-containing protein</fullName>
    </recommendedName>
</protein>
<dbReference type="CDD" id="cd06587">
    <property type="entry name" value="VOC"/>
    <property type="match status" value="1"/>
</dbReference>
<evidence type="ECO:0000313" key="2">
    <source>
        <dbReference type="EMBL" id="MTD56064.1"/>
    </source>
</evidence>
<proteinExistence type="predicted"/>
<keyword evidence="3" id="KW-1185">Reference proteome</keyword>
<dbReference type="InterPro" id="IPR037523">
    <property type="entry name" value="VOC_core"/>
</dbReference>
<dbReference type="Gene3D" id="3.10.180.10">
    <property type="entry name" value="2,3-Dihydroxybiphenyl 1,2-Dioxygenase, domain 1"/>
    <property type="match status" value="1"/>
</dbReference>
<dbReference type="InterPro" id="IPR029068">
    <property type="entry name" value="Glyas_Bleomycin-R_OHBP_Dase"/>
</dbReference>
<dbReference type="Pfam" id="PF00903">
    <property type="entry name" value="Glyoxalase"/>
    <property type="match status" value="1"/>
</dbReference>